<evidence type="ECO:0000313" key="1">
    <source>
        <dbReference type="EMBL" id="MDY7232212.1"/>
    </source>
</evidence>
<dbReference type="RefSeq" id="WP_321550925.1">
    <property type="nucleotide sequence ID" value="NZ_JAXIVS010000018.1"/>
</dbReference>
<gene>
    <name evidence="1" type="ORF">SYV04_37835</name>
</gene>
<evidence type="ECO:0000313" key="2">
    <source>
        <dbReference type="Proteomes" id="UP001291309"/>
    </source>
</evidence>
<evidence type="ECO:0008006" key="3">
    <source>
        <dbReference type="Google" id="ProtNLM"/>
    </source>
</evidence>
<name>A0ABU5HHA5_9BACT</name>
<sequence>MAGQILGVYFKSIIGTMLASTTELLFPEHRRRIAEMQDDLWYPWEDYVQMTNDLHARLSDASLQAIGQATTVKTLPLNKAAGFDSVERVFRRFEALSADVIRGVPPEESLHTVSFTEDSAVLEGQTRLPIPLLLGFFRGILIGFGRVLLSEEVTQDGSTTRITLKWS</sequence>
<dbReference type="Proteomes" id="UP001291309">
    <property type="component" value="Unassembled WGS sequence"/>
</dbReference>
<keyword evidence="2" id="KW-1185">Reference proteome</keyword>
<organism evidence="1 2">
    <name type="scientific">Hyalangium rubrum</name>
    <dbReference type="NCBI Taxonomy" id="3103134"/>
    <lineage>
        <taxon>Bacteria</taxon>
        <taxon>Pseudomonadati</taxon>
        <taxon>Myxococcota</taxon>
        <taxon>Myxococcia</taxon>
        <taxon>Myxococcales</taxon>
        <taxon>Cystobacterineae</taxon>
        <taxon>Archangiaceae</taxon>
        <taxon>Hyalangium</taxon>
    </lineage>
</organism>
<reference evidence="1 2" key="1">
    <citation type="submission" date="2023-12" db="EMBL/GenBank/DDBJ databases">
        <title>the genome sequence of Hyalangium sp. s54d21.</title>
        <authorList>
            <person name="Zhang X."/>
        </authorList>
    </citation>
    <scope>NUCLEOTIDE SEQUENCE [LARGE SCALE GENOMIC DNA]</scope>
    <source>
        <strain evidence="2">s54d21</strain>
    </source>
</reference>
<proteinExistence type="predicted"/>
<accession>A0ABU5HHA5</accession>
<dbReference type="EMBL" id="JAXIVS010000018">
    <property type="protein sequence ID" value="MDY7232212.1"/>
    <property type="molecule type" value="Genomic_DNA"/>
</dbReference>
<protein>
    <recommendedName>
        <fullName evidence="3">Heme NO-binding domain-containing protein</fullName>
    </recommendedName>
</protein>
<comment type="caution">
    <text evidence="1">The sequence shown here is derived from an EMBL/GenBank/DDBJ whole genome shotgun (WGS) entry which is preliminary data.</text>
</comment>